<dbReference type="RefSeq" id="WP_190761907.1">
    <property type="nucleotide sequence ID" value="NZ_JACXLD010000001.1"/>
</dbReference>
<dbReference type="EMBL" id="JACXLD010000001">
    <property type="protein sequence ID" value="MBD2857684.1"/>
    <property type="molecule type" value="Genomic_DNA"/>
</dbReference>
<name>A0A927BY37_9GAMM</name>
<gene>
    <name evidence="2" type="ORF">IB286_01605</name>
</gene>
<feature type="region of interest" description="Disordered" evidence="1">
    <location>
        <begin position="55"/>
        <end position="76"/>
    </location>
</feature>
<dbReference type="AlphaFoldDB" id="A0A927BY37"/>
<evidence type="ECO:0000313" key="3">
    <source>
        <dbReference type="Proteomes" id="UP000610558"/>
    </source>
</evidence>
<sequence length="76" mass="8451">MMDLQSLMIVFLLGAFLGLAAGVAGKKRVINFLLRPLQRFILVPRYLTPYEVPKNTRSSDGKLIVKGTRTSEQSNA</sequence>
<evidence type="ECO:0000256" key="1">
    <source>
        <dbReference type="SAM" id="MobiDB-lite"/>
    </source>
</evidence>
<dbReference type="Proteomes" id="UP000610558">
    <property type="component" value="Unassembled WGS sequence"/>
</dbReference>
<evidence type="ECO:0000313" key="2">
    <source>
        <dbReference type="EMBL" id="MBD2857684.1"/>
    </source>
</evidence>
<proteinExistence type="predicted"/>
<organism evidence="2 3">
    <name type="scientific">Spongiibacter pelagi</name>
    <dbReference type="NCBI Taxonomy" id="2760804"/>
    <lineage>
        <taxon>Bacteria</taxon>
        <taxon>Pseudomonadati</taxon>
        <taxon>Pseudomonadota</taxon>
        <taxon>Gammaproteobacteria</taxon>
        <taxon>Cellvibrionales</taxon>
        <taxon>Spongiibacteraceae</taxon>
        <taxon>Spongiibacter</taxon>
    </lineage>
</organism>
<accession>A0A927BY37</accession>
<protein>
    <submittedName>
        <fullName evidence="2">Uncharacterized protein</fullName>
    </submittedName>
</protein>
<keyword evidence="3" id="KW-1185">Reference proteome</keyword>
<comment type="caution">
    <text evidence="2">The sequence shown here is derived from an EMBL/GenBank/DDBJ whole genome shotgun (WGS) entry which is preliminary data.</text>
</comment>
<reference evidence="2" key="1">
    <citation type="submission" date="2020-09" db="EMBL/GenBank/DDBJ databases">
        <authorList>
            <person name="Yoon J.-W."/>
        </authorList>
    </citation>
    <scope>NUCLEOTIDE SEQUENCE</scope>
    <source>
        <strain evidence="2">KMU-158</strain>
    </source>
</reference>